<dbReference type="RefSeq" id="WP_166319020.1">
    <property type="nucleotide sequence ID" value="NZ_CP049866.1"/>
</dbReference>
<dbReference type="Proteomes" id="UP000502035">
    <property type="component" value="Chromosome"/>
</dbReference>
<organism evidence="1 2">
    <name type="scientific">Nocardioides piscis</name>
    <dbReference type="NCBI Taxonomy" id="2714938"/>
    <lineage>
        <taxon>Bacteria</taxon>
        <taxon>Bacillati</taxon>
        <taxon>Actinomycetota</taxon>
        <taxon>Actinomycetes</taxon>
        <taxon>Propionibacteriales</taxon>
        <taxon>Nocardioidaceae</taxon>
        <taxon>Nocardioides</taxon>
    </lineage>
</organism>
<dbReference type="InterPro" id="IPR027417">
    <property type="entry name" value="P-loop_NTPase"/>
</dbReference>
<proteinExistence type="predicted"/>
<evidence type="ECO:0000313" key="2">
    <source>
        <dbReference type="Proteomes" id="UP000502035"/>
    </source>
</evidence>
<dbReference type="EMBL" id="CP049866">
    <property type="protein sequence ID" value="QIK76042.1"/>
    <property type="molecule type" value="Genomic_DNA"/>
</dbReference>
<evidence type="ECO:0000313" key="1">
    <source>
        <dbReference type="EMBL" id="QIK76042.1"/>
    </source>
</evidence>
<reference evidence="1 2" key="1">
    <citation type="submission" date="2020-03" db="EMBL/GenBank/DDBJ databases">
        <title>Nocardioides sp. nov., isolated from fish.</title>
        <authorList>
            <person name="Hyun D.-W."/>
            <person name="Bae J.-W."/>
        </authorList>
    </citation>
    <scope>NUCLEOTIDE SEQUENCE [LARGE SCALE GENOMIC DNA]</scope>
    <source>
        <strain evidence="1 2">HDW12A</strain>
    </source>
</reference>
<dbReference type="Pfam" id="PF03237">
    <property type="entry name" value="Terminase_6N"/>
    <property type="match status" value="1"/>
</dbReference>
<gene>
    <name evidence="1" type="ORF">G7071_11960</name>
</gene>
<protein>
    <submittedName>
        <fullName evidence="1">Uncharacterized protein</fullName>
    </submittedName>
</protein>
<dbReference type="KEGG" id="npi:G7071_11960"/>
<keyword evidence="2" id="KW-1185">Reference proteome</keyword>
<dbReference type="Gene3D" id="3.40.50.300">
    <property type="entry name" value="P-loop containing nucleotide triphosphate hydrolases"/>
    <property type="match status" value="1"/>
</dbReference>
<sequence>MAAFAALVGHPLTPWQAEALTLESLFSVIVGPRQVGKSRALAVLAVWWAFRRPGQTVLIVSAGERSSKRLLGQVRRVLDHPLLAGEVVDESIERVLLGNGSQIVSVPASERAIRGFTVDLLLVDEAAFVSDDVLEGAALPTITAREAEGARVVLACTAWEASGLFYRFAMQGEGGHDNVRTFRWRLADASTDNGGWITPGYISLMRSSMDPLRWRTEYECEFVQGGAGFFSRDDLMAAVAPYRLSSPEDATGGTVVLGADWGNRVDSHAVALLGVVDDYGLNGHPVFFLPWLETSQARYRVQVDRVARIAKAAPRRGWRGGFTAGNTGVPFLQSGQVSGYQVVQVLSETNGVGGPATEALEDALGERYVTRVNTTQASKELAFGRLLDLLSSDALVLPDDPQLLRELAGLESQATQNGGVRIAAAGTGHDDLALALSFAALALAPDMRTGPVSDASRKPPPEDWVQAPNGLLIPAQPVPVWGGFHCTRNYVRVTE</sequence>
<dbReference type="Gene3D" id="3.30.420.240">
    <property type="match status" value="1"/>
</dbReference>
<accession>A0A6G7YGV5</accession>
<name>A0A6G7YGV5_9ACTN</name>
<dbReference type="AlphaFoldDB" id="A0A6G7YGV5"/>
<dbReference type="SUPFAM" id="SSF52540">
    <property type="entry name" value="P-loop containing nucleoside triphosphate hydrolases"/>
    <property type="match status" value="1"/>
</dbReference>